<feature type="domain" description="SusD-like N-terminal" evidence="7">
    <location>
        <begin position="105"/>
        <end position="221"/>
    </location>
</feature>
<evidence type="ECO:0000259" key="6">
    <source>
        <dbReference type="Pfam" id="PF07980"/>
    </source>
</evidence>
<dbReference type="Pfam" id="PF14322">
    <property type="entry name" value="SusD-like_3"/>
    <property type="match status" value="1"/>
</dbReference>
<evidence type="ECO:0000313" key="9">
    <source>
        <dbReference type="Proteomes" id="UP000215355"/>
    </source>
</evidence>
<keyword evidence="5" id="KW-0998">Cell outer membrane</keyword>
<dbReference type="InterPro" id="IPR033985">
    <property type="entry name" value="SusD-like_N"/>
</dbReference>
<keyword evidence="4" id="KW-0472">Membrane</keyword>
<dbReference type="GO" id="GO:0009279">
    <property type="term" value="C:cell outer membrane"/>
    <property type="evidence" value="ECO:0007669"/>
    <property type="project" value="UniProtKB-SubCell"/>
</dbReference>
<dbReference type="AlphaFoldDB" id="A0AAJ4XCY3"/>
<accession>A0AAJ4XCY3</accession>
<dbReference type="InterPro" id="IPR011990">
    <property type="entry name" value="TPR-like_helical_dom_sf"/>
</dbReference>
<evidence type="ECO:0000256" key="2">
    <source>
        <dbReference type="ARBA" id="ARBA00006275"/>
    </source>
</evidence>
<evidence type="ECO:0000259" key="7">
    <source>
        <dbReference type="Pfam" id="PF14322"/>
    </source>
</evidence>
<gene>
    <name evidence="8" type="ORF">SAMEA4412673_03034</name>
</gene>
<evidence type="ECO:0000256" key="4">
    <source>
        <dbReference type="ARBA" id="ARBA00023136"/>
    </source>
</evidence>
<dbReference type="InterPro" id="IPR012944">
    <property type="entry name" value="SusD_RagB_dom"/>
</dbReference>
<dbReference type="KEGG" id="smiz:4412673_03034"/>
<dbReference type="Proteomes" id="UP000215355">
    <property type="component" value="Chromosome 1"/>
</dbReference>
<evidence type="ECO:0000256" key="5">
    <source>
        <dbReference type="ARBA" id="ARBA00023237"/>
    </source>
</evidence>
<feature type="domain" description="RagB/SusD" evidence="6">
    <location>
        <begin position="333"/>
        <end position="611"/>
    </location>
</feature>
<reference evidence="8 9" key="1">
    <citation type="submission" date="2017-06" db="EMBL/GenBank/DDBJ databases">
        <authorList>
            <consortium name="Pathogen Informatics"/>
        </authorList>
    </citation>
    <scope>NUCLEOTIDE SEQUENCE [LARGE SCALE GENOMIC DNA]</scope>
    <source>
        <strain evidence="8 9">NCTC12149</strain>
    </source>
</reference>
<proteinExistence type="inferred from homology"/>
<comment type="subcellular location">
    <subcellularLocation>
        <location evidence="1">Cell outer membrane</location>
    </subcellularLocation>
</comment>
<dbReference type="EMBL" id="LT906468">
    <property type="protein sequence ID" value="SNV54123.1"/>
    <property type="molecule type" value="Genomic_DNA"/>
</dbReference>
<dbReference type="RefSeq" id="WP_093098304.1">
    <property type="nucleotide sequence ID" value="NZ_CP158798.1"/>
</dbReference>
<comment type="similarity">
    <text evidence="2">Belongs to the SusD family.</text>
</comment>
<evidence type="ECO:0000256" key="1">
    <source>
        <dbReference type="ARBA" id="ARBA00004442"/>
    </source>
</evidence>
<keyword evidence="3" id="KW-0732">Signal</keyword>
<sequence length="635" mass="72519">MKTYKKLLYIGLFGTASITLMESCSKDWLKPQPLSFYAPEVALSTPEGLYSALTACERNMRHEFFGDGAPILTEIIQSDVAVEGTTDKAGPQMNMDIALLPDAQLNHENNTRVGWYWYESYKGIKYANTVISRIDNATFKDDAEKNAILGAAYFQRAYRYYKLVHQFGDVPFLDWEINEPKYDFYSYDRWSILKRLKKDLEFAYQWVPEIVDRGRTSKAACGILLMKVAMALEDFDLAIKVGNEVVAKHPLMRNRFTVNQNRPNTNLMFDLHSVEAKLDMSNTEGLMYVVAYPEAEGSAKIETMRNAVPFWNNGNIKTPDGQTGTNINLAPGETDPSMDLNKSYGRGIGRLRPTWYFSNSIWRADKEKNDLRGIHNMNSWKRMEDLKYNSPDLKAKGSQWYGKNFVKSPSMSPEDTIRLWFSWPHYKVFVPDPLSSTWTGGETPWYVYRSAEVYLLLAESYYWKNQPGMAATALNEVRTRAGATPLQAGEVNIGEILDERARELYYEENRHLELVRISYTYAKTRKPCEIFGGRVYNLENISGPGGTNSNIKQTGVNFWYDRVVSKSNFYNKGVKHKWAEYKISVHHILWPVPASAINTNLKGIINQNIGYPGAERNEKPLIVPDEGTVLGPKAE</sequence>
<dbReference type="Pfam" id="PF07980">
    <property type="entry name" value="SusD_RagB"/>
    <property type="match status" value="1"/>
</dbReference>
<name>A0AAJ4XCY3_9SPHI</name>
<organism evidence="8 9">
    <name type="scientific">Sphingobacterium mizutaii</name>
    <dbReference type="NCBI Taxonomy" id="1010"/>
    <lineage>
        <taxon>Bacteria</taxon>
        <taxon>Pseudomonadati</taxon>
        <taxon>Bacteroidota</taxon>
        <taxon>Sphingobacteriia</taxon>
        <taxon>Sphingobacteriales</taxon>
        <taxon>Sphingobacteriaceae</taxon>
        <taxon>Sphingobacterium</taxon>
    </lineage>
</organism>
<evidence type="ECO:0000256" key="3">
    <source>
        <dbReference type="ARBA" id="ARBA00022729"/>
    </source>
</evidence>
<evidence type="ECO:0000313" key="8">
    <source>
        <dbReference type="EMBL" id="SNV54123.1"/>
    </source>
</evidence>
<dbReference type="Gene3D" id="1.25.40.390">
    <property type="match status" value="1"/>
</dbReference>
<protein>
    <submittedName>
        <fullName evidence="8">SusD family</fullName>
    </submittedName>
</protein>
<dbReference type="SUPFAM" id="SSF48452">
    <property type="entry name" value="TPR-like"/>
    <property type="match status" value="1"/>
</dbReference>